<dbReference type="AlphaFoldDB" id="A0A8J1XPK3"/>
<keyword evidence="14" id="KW-1185">Reference proteome</keyword>
<evidence type="ECO:0000256" key="9">
    <source>
        <dbReference type="ARBA" id="ARBA00023121"/>
    </source>
</evidence>
<dbReference type="GO" id="GO:0006886">
    <property type="term" value="P:intracellular protein transport"/>
    <property type="evidence" value="ECO:0007669"/>
    <property type="project" value="TreeGrafter"/>
</dbReference>
<dbReference type="FunFam" id="3.30.1520.10:FF:000008">
    <property type="entry name" value="Sorting nexin-17 isoform1"/>
    <property type="match status" value="1"/>
</dbReference>
<keyword evidence="8" id="KW-0653">Protein transport</keyword>
<dbReference type="SMART" id="SM00312">
    <property type="entry name" value="PX"/>
    <property type="match status" value="1"/>
</dbReference>
<evidence type="ECO:0000256" key="3">
    <source>
        <dbReference type="ARBA" id="ARBA00010883"/>
    </source>
</evidence>
<dbReference type="InterPro" id="IPR001683">
    <property type="entry name" value="PX_dom"/>
</dbReference>
<evidence type="ECO:0000256" key="1">
    <source>
        <dbReference type="ARBA" id="ARBA00004180"/>
    </source>
</evidence>
<evidence type="ECO:0000313" key="14">
    <source>
        <dbReference type="Proteomes" id="UP000749559"/>
    </source>
</evidence>
<dbReference type="InterPro" id="IPR048767">
    <property type="entry name" value="SNX17-31_FERM_F2"/>
</dbReference>
<comment type="function">
    <text evidence="12">Critical regulator of endosomal recycling of numerous surface proteins, including integrins, signaling receptor and channels. Binds to NPxY sequences in the cytoplasmic tails of target cargos. Associates with retriever and CCC complexes to prevent lysosomal degradation and promote cell surface recycling of numerous cargos such as integrins ITGB1, ITGB5 and their associated alpha subunits. Also required for maintenance of normal cell surface levels of APP and LRP1. Interacts with membranes containing phosphatidylinositol 3-phosphate (PtdIns(3P)).</text>
</comment>
<evidence type="ECO:0000256" key="5">
    <source>
        <dbReference type="ARBA" id="ARBA00022448"/>
    </source>
</evidence>
<evidence type="ECO:0000313" key="13">
    <source>
        <dbReference type="EMBL" id="CAH1774724.1"/>
    </source>
</evidence>
<dbReference type="InterPro" id="IPR037836">
    <property type="entry name" value="SNX17_FERM-like_dom"/>
</dbReference>
<dbReference type="InterPro" id="IPR048763">
    <property type="entry name" value="SNX17-31_FERM_F1"/>
</dbReference>
<sequence length="477" mass="54556">MHFSIPDTTDFKDEGGSSYTSFNVHINGVFHCSVRYKQLHNFHEQLKKEFTTNALPPFPPKKLLSLSGVQLEERRMMLERYVQIISQEPRIANSHIFNGFLLQAQQETQQEAPENVTLEVFLMNGHKISIDIQSTDQTDDVIESVASNINLPEDFAFYFGLYLVKKEEGADLSIVRKLQDFESPHISLKAANKEGVHKIVLRKGYWDISMDDDLLEDRVAMNLLYVQAVSDVERNWVMVTKDQHKQLQTLKQKSSKKEYLKLVKTLKFYGYIQFKPAITDYPRSGCRAIVSAGNKELNFRIQDGDEVKEGTFKVTRMRCWRITTSTVDDNDRLEGLPRLELAFEYLIARDELKWITILSDQAILISMCLQGMVDELIMKKQGKRVKRPAERARNRRTDFIKRDSAKPSLLSSPVLNELGDNASEAVDKAKESVKRISLPHRRIVKKDKLAAAGIKSPLKGNNIGENDAFEGIGDDDL</sequence>
<dbReference type="InterPro" id="IPR028666">
    <property type="entry name" value="SNX17_FERM_N"/>
</dbReference>
<dbReference type="Gene3D" id="1.20.80.60">
    <property type="match status" value="1"/>
</dbReference>
<accession>A0A8J1XPK3</accession>
<dbReference type="CDD" id="cd16121">
    <property type="entry name" value="FERM_F1_SNX17"/>
    <property type="match status" value="1"/>
</dbReference>
<dbReference type="Gene3D" id="3.30.1520.10">
    <property type="entry name" value="Phox-like domain"/>
    <property type="match status" value="1"/>
</dbReference>
<keyword evidence="10" id="KW-0472">Membrane</keyword>
<dbReference type="EMBL" id="CAIIXF020000001">
    <property type="protein sequence ID" value="CAH1774724.1"/>
    <property type="molecule type" value="Genomic_DNA"/>
</dbReference>
<evidence type="ECO:0000256" key="4">
    <source>
        <dbReference type="ARBA" id="ARBA00015282"/>
    </source>
</evidence>
<comment type="subcellular location">
    <subcellularLocation>
        <location evidence="1">Cytoplasmic vesicle membrane</location>
        <topology evidence="1">Peripheral membrane protein</topology>
        <orientation evidence="1">Cytoplasmic side</orientation>
    </subcellularLocation>
    <subcellularLocation>
        <location evidence="2">Early endosome</location>
    </subcellularLocation>
</comment>
<dbReference type="Pfam" id="PF21273">
    <property type="entry name" value="SNX17-27-31_F1_FERM"/>
    <property type="match status" value="1"/>
</dbReference>
<dbReference type="InterPro" id="IPR036871">
    <property type="entry name" value="PX_dom_sf"/>
</dbReference>
<dbReference type="GO" id="GO:0035091">
    <property type="term" value="F:phosphatidylinositol binding"/>
    <property type="evidence" value="ECO:0007669"/>
    <property type="project" value="InterPro"/>
</dbReference>
<dbReference type="Proteomes" id="UP000749559">
    <property type="component" value="Unassembled WGS sequence"/>
</dbReference>
<dbReference type="Gene3D" id="3.10.20.90">
    <property type="entry name" value="Phosphatidylinositol 3-kinase Catalytic Subunit, Chain A, domain 1"/>
    <property type="match status" value="1"/>
</dbReference>
<dbReference type="Pfam" id="PF00787">
    <property type="entry name" value="PX"/>
    <property type="match status" value="1"/>
</dbReference>
<proteinExistence type="inferred from homology"/>
<dbReference type="GO" id="GO:0007165">
    <property type="term" value="P:signal transduction"/>
    <property type="evidence" value="ECO:0007669"/>
    <property type="project" value="InterPro"/>
</dbReference>
<dbReference type="InterPro" id="IPR040842">
    <property type="entry name" value="SNX17/31_FERM"/>
</dbReference>
<dbReference type="Pfam" id="PF21271">
    <property type="entry name" value="SNX17-31_F2_FERM"/>
    <property type="match status" value="1"/>
</dbReference>
<dbReference type="OrthoDB" id="5772781at2759"/>
<organism evidence="13 14">
    <name type="scientific">Owenia fusiformis</name>
    <name type="common">Polychaete worm</name>
    <dbReference type="NCBI Taxonomy" id="6347"/>
    <lineage>
        <taxon>Eukaryota</taxon>
        <taxon>Metazoa</taxon>
        <taxon>Spiralia</taxon>
        <taxon>Lophotrochozoa</taxon>
        <taxon>Annelida</taxon>
        <taxon>Polychaeta</taxon>
        <taxon>Sedentaria</taxon>
        <taxon>Canalipalpata</taxon>
        <taxon>Sabellida</taxon>
        <taxon>Oweniida</taxon>
        <taxon>Oweniidae</taxon>
        <taxon>Owenia</taxon>
    </lineage>
</organism>
<name>A0A8J1XPK3_OWEFU</name>
<dbReference type="InterPro" id="IPR011993">
    <property type="entry name" value="PH-like_dom_sf"/>
</dbReference>
<evidence type="ECO:0000256" key="6">
    <source>
        <dbReference type="ARBA" id="ARBA00022490"/>
    </source>
</evidence>
<dbReference type="InterPro" id="IPR000159">
    <property type="entry name" value="RA_dom"/>
</dbReference>
<dbReference type="PROSITE" id="PS50195">
    <property type="entry name" value="PX"/>
    <property type="match status" value="1"/>
</dbReference>
<keyword evidence="5" id="KW-0813">Transport</keyword>
<evidence type="ECO:0000256" key="7">
    <source>
        <dbReference type="ARBA" id="ARBA00022753"/>
    </source>
</evidence>
<evidence type="ECO:0000256" key="12">
    <source>
        <dbReference type="ARBA" id="ARBA00045612"/>
    </source>
</evidence>
<evidence type="ECO:0000256" key="2">
    <source>
        <dbReference type="ARBA" id="ARBA00004412"/>
    </source>
</evidence>
<dbReference type="GO" id="GO:0030659">
    <property type="term" value="C:cytoplasmic vesicle membrane"/>
    <property type="evidence" value="ECO:0007669"/>
    <property type="project" value="UniProtKB-SubCell"/>
</dbReference>
<evidence type="ECO:0000256" key="11">
    <source>
        <dbReference type="ARBA" id="ARBA00023329"/>
    </source>
</evidence>
<dbReference type="Pfam" id="PF18116">
    <property type="entry name" value="SNX17_FERM_C"/>
    <property type="match status" value="1"/>
</dbReference>
<dbReference type="PANTHER" id="PTHR12431">
    <property type="entry name" value="SORTING NEXIN 17 AND 27"/>
    <property type="match status" value="1"/>
</dbReference>
<evidence type="ECO:0000256" key="8">
    <source>
        <dbReference type="ARBA" id="ARBA00022927"/>
    </source>
</evidence>
<evidence type="ECO:0000256" key="10">
    <source>
        <dbReference type="ARBA" id="ARBA00023136"/>
    </source>
</evidence>
<dbReference type="PROSITE" id="PS50200">
    <property type="entry name" value="RA"/>
    <property type="match status" value="1"/>
</dbReference>
<reference evidence="13" key="1">
    <citation type="submission" date="2022-03" db="EMBL/GenBank/DDBJ databases">
        <authorList>
            <person name="Martin C."/>
        </authorList>
    </citation>
    <scope>NUCLEOTIDE SEQUENCE</scope>
</reference>
<gene>
    <name evidence="13" type="ORF">OFUS_LOCUS2129</name>
</gene>
<comment type="similarity">
    <text evidence="3">Belongs to the sorting nexin family.</text>
</comment>
<dbReference type="Gene3D" id="2.30.29.30">
    <property type="entry name" value="Pleckstrin-homology domain (PH domain)/Phosphotyrosine-binding domain (PTB)"/>
    <property type="match status" value="1"/>
</dbReference>
<keyword evidence="6" id="KW-0963">Cytoplasm</keyword>
<keyword evidence="7" id="KW-0967">Endosome</keyword>
<comment type="caution">
    <text evidence="13">The sequence shown here is derived from an EMBL/GenBank/DDBJ whole genome shotgun (WGS) entry which is preliminary data.</text>
</comment>
<dbReference type="CDD" id="cd13337">
    <property type="entry name" value="FERM-like_C_SNX17"/>
    <property type="match status" value="1"/>
</dbReference>
<dbReference type="FunFam" id="2.30.29.30:FF:000145">
    <property type="entry name" value="Sorting nexin-17 isoform1"/>
    <property type="match status" value="1"/>
</dbReference>
<dbReference type="SUPFAM" id="SSF64268">
    <property type="entry name" value="PX domain"/>
    <property type="match status" value="1"/>
</dbReference>
<dbReference type="GO" id="GO:0005769">
    <property type="term" value="C:early endosome"/>
    <property type="evidence" value="ECO:0007669"/>
    <property type="project" value="UniProtKB-SubCell"/>
</dbReference>
<protein>
    <recommendedName>
        <fullName evidence="4">Sorting nexin-17</fullName>
    </recommendedName>
</protein>
<dbReference type="CDD" id="cd06885">
    <property type="entry name" value="PX_SNX17_31"/>
    <property type="match status" value="1"/>
</dbReference>
<keyword evidence="11" id="KW-0968">Cytoplasmic vesicle</keyword>
<dbReference type="PANTHER" id="PTHR12431:SF14">
    <property type="entry name" value="LD15323P"/>
    <property type="match status" value="1"/>
</dbReference>
<dbReference type="GO" id="GO:0032456">
    <property type="term" value="P:endocytic recycling"/>
    <property type="evidence" value="ECO:0007669"/>
    <property type="project" value="TreeGrafter"/>
</dbReference>
<dbReference type="FunFam" id="1.20.80.60:FF:000001">
    <property type="entry name" value="Sorting nexin-17 isoform1"/>
    <property type="match status" value="1"/>
</dbReference>
<keyword evidence="9" id="KW-0446">Lipid-binding</keyword>